<dbReference type="Gene3D" id="3.40.720.10">
    <property type="entry name" value="Alkaline Phosphatase, subunit A"/>
    <property type="match status" value="1"/>
</dbReference>
<feature type="binding site" evidence="4">
    <location>
        <position position="358"/>
    </location>
    <ligand>
        <name>Mg(2+)</name>
        <dbReference type="ChEBI" id="CHEBI:18420"/>
    </ligand>
</feature>
<evidence type="ECO:0000313" key="8">
    <source>
        <dbReference type="Proteomes" id="UP000000759"/>
    </source>
</evidence>
<dbReference type="RefSeq" id="XP_002184454.1">
    <property type="nucleotide sequence ID" value="XM_002184418.1"/>
</dbReference>
<feature type="signal peptide" evidence="6">
    <location>
        <begin position="1"/>
        <end position="19"/>
    </location>
</feature>
<dbReference type="OMA" id="DVDWANH"/>
<keyword evidence="2" id="KW-0597">Phosphoprotein</keyword>
<evidence type="ECO:0000256" key="2">
    <source>
        <dbReference type="ARBA" id="ARBA00022553"/>
    </source>
</evidence>
<proteinExistence type="predicted"/>
<keyword evidence="8" id="KW-1185">Reference proteome</keyword>
<dbReference type="PANTHER" id="PTHR11596:SF5">
    <property type="entry name" value="ALKALINE PHOSPHATASE"/>
    <property type="match status" value="1"/>
</dbReference>
<feature type="binding site" evidence="4">
    <location>
        <position position="587"/>
    </location>
    <ligand>
        <name>Zn(2+)</name>
        <dbReference type="ChEBI" id="CHEBI:29105"/>
        <label>2</label>
    </ligand>
</feature>
<feature type="binding site" evidence="4">
    <location>
        <position position="586"/>
    </location>
    <ligand>
        <name>Zn(2+)</name>
        <dbReference type="ChEBI" id="CHEBI:29105"/>
        <label>2</label>
    </ligand>
</feature>
<name>B7GBF3_PHATC</name>
<keyword evidence="4" id="KW-0460">Magnesium</keyword>
<feature type="region of interest" description="Disordered" evidence="5">
    <location>
        <begin position="27"/>
        <end position="88"/>
    </location>
</feature>
<dbReference type="EC" id="3.1.3.1" evidence="1"/>
<evidence type="ECO:0000256" key="3">
    <source>
        <dbReference type="PIRSR" id="PIRSR601952-1"/>
    </source>
</evidence>
<dbReference type="PaxDb" id="2850-Phatr49678"/>
<reference evidence="7 8" key="1">
    <citation type="journal article" date="2008" name="Nature">
        <title>The Phaeodactylum genome reveals the evolutionary history of diatom genomes.</title>
        <authorList>
            <person name="Bowler C."/>
            <person name="Allen A.E."/>
            <person name="Badger J.H."/>
            <person name="Grimwood J."/>
            <person name="Jabbari K."/>
            <person name="Kuo A."/>
            <person name="Maheswari U."/>
            <person name="Martens C."/>
            <person name="Maumus F."/>
            <person name="Otillar R.P."/>
            <person name="Rayko E."/>
            <person name="Salamov A."/>
            <person name="Vandepoele K."/>
            <person name="Beszteri B."/>
            <person name="Gruber A."/>
            <person name="Heijde M."/>
            <person name="Katinka M."/>
            <person name="Mock T."/>
            <person name="Valentin K."/>
            <person name="Verret F."/>
            <person name="Berges J.A."/>
            <person name="Brownlee C."/>
            <person name="Cadoret J.P."/>
            <person name="Chiovitti A."/>
            <person name="Choi C.J."/>
            <person name="Coesel S."/>
            <person name="De Martino A."/>
            <person name="Detter J.C."/>
            <person name="Durkin C."/>
            <person name="Falciatore A."/>
            <person name="Fournet J."/>
            <person name="Haruta M."/>
            <person name="Huysman M.J."/>
            <person name="Jenkins B.D."/>
            <person name="Jiroutova K."/>
            <person name="Jorgensen R.E."/>
            <person name="Joubert Y."/>
            <person name="Kaplan A."/>
            <person name="Kroger N."/>
            <person name="Kroth P.G."/>
            <person name="La Roche J."/>
            <person name="Lindquist E."/>
            <person name="Lommer M."/>
            <person name="Martin-Jezequel V."/>
            <person name="Lopez P.J."/>
            <person name="Lucas S."/>
            <person name="Mangogna M."/>
            <person name="McGinnis K."/>
            <person name="Medlin L.K."/>
            <person name="Montsant A."/>
            <person name="Oudot-Le Secq M.P."/>
            <person name="Napoli C."/>
            <person name="Obornik M."/>
            <person name="Parker M.S."/>
            <person name="Petit J.L."/>
            <person name="Porcel B.M."/>
            <person name="Poulsen N."/>
            <person name="Robison M."/>
            <person name="Rychlewski L."/>
            <person name="Rynearson T.A."/>
            <person name="Schmutz J."/>
            <person name="Shapiro H."/>
            <person name="Siaut M."/>
            <person name="Stanley M."/>
            <person name="Sussman M.R."/>
            <person name="Taylor A.R."/>
            <person name="Vardi A."/>
            <person name="von Dassow P."/>
            <person name="Vyverman W."/>
            <person name="Willis A."/>
            <person name="Wyrwicz L.S."/>
            <person name="Rokhsar D.S."/>
            <person name="Weissenbach J."/>
            <person name="Armbrust E.V."/>
            <person name="Green B.R."/>
            <person name="Van de Peer Y."/>
            <person name="Grigoriev I.V."/>
        </authorList>
    </citation>
    <scope>NUCLEOTIDE SEQUENCE [LARGE SCALE GENOMIC DNA]</scope>
    <source>
        <strain evidence="7 8">CCAP 1055/1</strain>
    </source>
</reference>
<comment type="cofactor">
    <cofactor evidence="4">
        <name>Zn(2+)</name>
        <dbReference type="ChEBI" id="CHEBI:29105"/>
    </cofactor>
    <text evidence="4">Binds 2 Zn(2+) ions.</text>
</comment>
<feature type="binding site" evidence="4">
    <location>
        <position position="356"/>
    </location>
    <ligand>
        <name>Mg(2+)</name>
        <dbReference type="ChEBI" id="CHEBI:18420"/>
    </ligand>
</feature>
<gene>
    <name evidence="7" type="ORF">PHATRDRAFT_49678</name>
</gene>
<dbReference type="InterPro" id="IPR001952">
    <property type="entry name" value="Alkaline_phosphatase"/>
</dbReference>
<evidence type="ECO:0000313" key="7">
    <source>
        <dbReference type="EMBL" id="EEC44203.1"/>
    </source>
</evidence>
<dbReference type="GeneID" id="7198161"/>
<dbReference type="InParanoid" id="B7GBF3"/>
<dbReference type="EMBL" id="CM000625">
    <property type="protein sequence ID" value="EEC44203.1"/>
    <property type="molecule type" value="Genomic_DNA"/>
</dbReference>
<feature type="active site" description="Phosphoserine intermediate" evidence="3">
    <location>
        <position position="305"/>
    </location>
</feature>
<feature type="compositionally biased region" description="Basic residues" evidence="5">
    <location>
        <begin position="34"/>
        <end position="50"/>
    </location>
</feature>
<feature type="binding site" evidence="4">
    <location>
        <position position="545"/>
    </location>
    <ligand>
        <name>Zn(2+)</name>
        <dbReference type="ChEBI" id="CHEBI:29105"/>
        <label>2</label>
    </ligand>
</feature>
<dbReference type="GO" id="GO:0046872">
    <property type="term" value="F:metal ion binding"/>
    <property type="evidence" value="ECO:0007669"/>
    <property type="project" value="UniProtKB-KW"/>
</dbReference>
<dbReference type="PANTHER" id="PTHR11596">
    <property type="entry name" value="ALKALINE PHOSPHATASE"/>
    <property type="match status" value="1"/>
</dbReference>
<feature type="compositionally biased region" description="Basic and acidic residues" evidence="5">
    <location>
        <begin position="51"/>
        <end position="65"/>
    </location>
</feature>
<dbReference type="HOGENOM" id="CLU_018809_0_0_1"/>
<reference evidence="8" key="2">
    <citation type="submission" date="2008-08" db="EMBL/GenBank/DDBJ databases">
        <authorList>
            <consortium name="Diatom Consortium"/>
            <person name="Grigoriev I."/>
            <person name="Grimwood J."/>
            <person name="Kuo A."/>
            <person name="Otillar R.P."/>
            <person name="Salamov A."/>
            <person name="Detter J.C."/>
            <person name="Lindquist E."/>
            <person name="Shapiro H."/>
            <person name="Lucas S."/>
            <person name="Glavina del Rio T."/>
            <person name="Pitluck S."/>
            <person name="Rokhsar D."/>
            <person name="Bowler C."/>
        </authorList>
    </citation>
    <scope>GENOME REANNOTATION</scope>
    <source>
        <strain evidence="8">CCAP 1055/1</strain>
    </source>
</reference>
<dbReference type="Proteomes" id="UP000000759">
    <property type="component" value="Chromosome 23"/>
</dbReference>
<evidence type="ECO:0000256" key="6">
    <source>
        <dbReference type="SAM" id="SignalP"/>
    </source>
</evidence>
<dbReference type="SMART" id="SM00098">
    <property type="entry name" value="alkPPc"/>
    <property type="match status" value="1"/>
</dbReference>
<keyword evidence="4" id="KW-0479">Metal-binding</keyword>
<comment type="cofactor">
    <cofactor evidence="4">
        <name>Mg(2+)</name>
        <dbReference type="ChEBI" id="CHEBI:18420"/>
    </cofactor>
    <text evidence="4">Binds 1 Mg(2+) ion.</text>
</comment>
<dbReference type="InterPro" id="IPR017850">
    <property type="entry name" value="Alkaline_phosphatase_core_sf"/>
</dbReference>
<dbReference type="STRING" id="556484.B7GBF3"/>
<dbReference type="SUPFAM" id="SSF53649">
    <property type="entry name" value="Alkaline phosphatase-like"/>
    <property type="match status" value="1"/>
</dbReference>
<protein>
    <recommendedName>
        <fullName evidence="1">alkaline phosphatase</fullName>
        <ecNumber evidence="1">3.1.3.1</ecNumber>
    </recommendedName>
</protein>
<dbReference type="KEGG" id="pti:PHATRDRAFT_49678"/>
<dbReference type="OrthoDB" id="5818554at2759"/>
<sequence length="729" mass="79178">MKFSTAVVSLITVAPLVVGAAEESRYLKTGMKSKSGKGKGVRQLSGHRKSEHPASDNGKGKEKGSNRMNSSPKKNRAKSSGGEADKCAGKNGFSRFPFKGLDNSQRLLLREGVVDSIKPSLCGNEGNKNVILVVGDGMGWEMVRSGAIAKQVVDELEGLGCDTTTGCPDNSAAMNAFRGRTLDDYYTEGKGSGMSFQELDGYALMTTTTTVTQEPNPGNHYAPSRSLLEGDVSEHESGQAALALDECGFPIDFSPLDFEADGGNMVLWDNKMGGEFPWDKRYYQERPDTSTGFDPEYIMRHATDSASTAGTMATGHKAAVNMMSQTLYEEDVSTLVEDAMYCGMAGGVVTSVPMLHATPGAFVTHTNSRSDRDSLRRSFMQVRPTMASGVCGGRYYPFEEDLESMMNGALSSEWTFLYQNNMTTADAFYDPIADLDPDNGDHLLVCLGGDYTTSGQQNLPYRGVDGTYSNRWCSSGEGQTDPDTGAVIGITATTPDELCNHYEQEEIEQIPHISENVKAALDFLGKDDDGFFLMYEQGDIDWSAHANHMDDMIGTMFDVSESVQVIIDWIMDNGGWDKNALYVTADHDHYLTLKDNFPEALAHLLIRGESHNITPQSNSGVNPWDAGIGVGRHEDDSQSVTEHINDFSTWSEDDVDAVGHFWGANGSGGNGWGSHSTRPVPVSYMGDDGCIEALTGTGFQVLGRDVKGHHGKIDQMHLHACMLKNLFGL</sequence>
<dbReference type="eggNOG" id="KOG4126">
    <property type="taxonomic scope" value="Eukaryota"/>
</dbReference>
<evidence type="ECO:0000256" key="5">
    <source>
        <dbReference type="SAM" id="MobiDB-lite"/>
    </source>
</evidence>
<evidence type="ECO:0000256" key="1">
    <source>
        <dbReference type="ARBA" id="ARBA00012647"/>
    </source>
</evidence>
<organism evidence="7 8">
    <name type="scientific">Phaeodactylum tricornutum (strain CCAP 1055/1)</name>
    <dbReference type="NCBI Taxonomy" id="556484"/>
    <lineage>
        <taxon>Eukaryota</taxon>
        <taxon>Sar</taxon>
        <taxon>Stramenopiles</taxon>
        <taxon>Ochrophyta</taxon>
        <taxon>Bacillariophyta</taxon>
        <taxon>Bacillariophyceae</taxon>
        <taxon>Bacillariophycidae</taxon>
        <taxon>Naviculales</taxon>
        <taxon>Phaeodactylaceae</taxon>
        <taxon>Phaeodactylum</taxon>
    </lineage>
</organism>
<keyword evidence="4" id="KW-0862">Zinc</keyword>
<dbReference type="Pfam" id="PF00245">
    <property type="entry name" value="Alk_phosphatase"/>
    <property type="match status" value="2"/>
</dbReference>
<dbReference type="AlphaFoldDB" id="B7GBF3"/>
<evidence type="ECO:0000256" key="4">
    <source>
        <dbReference type="PIRSR" id="PIRSR601952-2"/>
    </source>
</evidence>
<dbReference type="GO" id="GO:0004035">
    <property type="term" value="F:alkaline phosphatase activity"/>
    <property type="evidence" value="ECO:0007669"/>
    <property type="project" value="UniProtKB-EC"/>
</dbReference>
<feature type="binding site" evidence="4">
    <location>
        <position position="536"/>
    </location>
    <ligand>
        <name>Mg(2+)</name>
        <dbReference type="ChEBI" id="CHEBI:18420"/>
    </ligand>
</feature>
<feature type="chain" id="PRO_5002853184" description="alkaline phosphatase" evidence="6">
    <location>
        <begin position="20"/>
        <end position="729"/>
    </location>
</feature>
<feature type="binding site" evidence="4">
    <location>
        <position position="541"/>
    </location>
    <ligand>
        <name>Zn(2+)</name>
        <dbReference type="ChEBI" id="CHEBI:29105"/>
        <label>2</label>
    </ligand>
</feature>
<keyword evidence="6" id="KW-0732">Signal</keyword>
<accession>B7GBF3</accession>